<organism evidence="16 17">
    <name type="scientific">Alkalicella caledoniensis</name>
    <dbReference type="NCBI Taxonomy" id="2731377"/>
    <lineage>
        <taxon>Bacteria</taxon>
        <taxon>Bacillati</taxon>
        <taxon>Bacillota</taxon>
        <taxon>Clostridia</taxon>
        <taxon>Eubacteriales</taxon>
        <taxon>Proteinivoracaceae</taxon>
        <taxon>Alkalicella</taxon>
    </lineage>
</organism>
<keyword evidence="3" id="KW-0820">tRNA-binding</keyword>
<dbReference type="Gene3D" id="1.10.1200.80">
    <property type="entry name" value="Putative flavin oxidoreducatase, domain 2"/>
    <property type="match status" value="1"/>
</dbReference>
<evidence type="ECO:0000256" key="10">
    <source>
        <dbReference type="ARBA" id="ARBA00048205"/>
    </source>
</evidence>
<dbReference type="PROSITE" id="PS01136">
    <property type="entry name" value="UPF0034"/>
    <property type="match status" value="1"/>
</dbReference>
<keyword evidence="4 12" id="KW-0285">Flavoprotein</keyword>
<evidence type="ECO:0000313" key="17">
    <source>
        <dbReference type="Proteomes" id="UP000516160"/>
    </source>
</evidence>
<dbReference type="AlphaFoldDB" id="A0A7G9W825"/>
<keyword evidence="14" id="KW-0547">Nucleotide-binding</keyword>
<feature type="binding site" evidence="14">
    <location>
        <position position="70"/>
    </location>
    <ligand>
        <name>FMN</name>
        <dbReference type="ChEBI" id="CHEBI:58210"/>
    </ligand>
</feature>
<dbReference type="InterPro" id="IPR004652">
    <property type="entry name" value="DusB-like"/>
</dbReference>
<evidence type="ECO:0000256" key="5">
    <source>
        <dbReference type="ARBA" id="ARBA00022643"/>
    </source>
</evidence>
<comment type="catalytic activity">
    <reaction evidence="11">
        <text>a 5,6-dihydrouridine in tRNA + NAD(+) = a uridine in tRNA + NADH + H(+)</text>
        <dbReference type="Rhea" id="RHEA:54452"/>
        <dbReference type="Rhea" id="RHEA-COMP:13339"/>
        <dbReference type="Rhea" id="RHEA-COMP:13887"/>
        <dbReference type="ChEBI" id="CHEBI:15378"/>
        <dbReference type="ChEBI" id="CHEBI:57540"/>
        <dbReference type="ChEBI" id="CHEBI:57945"/>
        <dbReference type="ChEBI" id="CHEBI:65315"/>
        <dbReference type="ChEBI" id="CHEBI:74443"/>
    </reaction>
</comment>
<evidence type="ECO:0000256" key="11">
    <source>
        <dbReference type="ARBA" id="ARBA00048802"/>
    </source>
</evidence>
<dbReference type="PIRSF" id="PIRSF006621">
    <property type="entry name" value="Dus"/>
    <property type="match status" value="1"/>
</dbReference>
<evidence type="ECO:0000256" key="9">
    <source>
        <dbReference type="ARBA" id="ARBA00023002"/>
    </source>
</evidence>
<dbReference type="EC" id="1.3.1.-" evidence="12"/>
<dbReference type="SUPFAM" id="SSF51395">
    <property type="entry name" value="FMN-linked oxidoreductases"/>
    <property type="match status" value="1"/>
</dbReference>
<evidence type="ECO:0000256" key="7">
    <source>
        <dbReference type="ARBA" id="ARBA00022857"/>
    </source>
</evidence>
<dbReference type="InterPro" id="IPR035587">
    <property type="entry name" value="DUS-like_FMN-bd"/>
</dbReference>
<gene>
    <name evidence="16" type="primary">dusB</name>
    <name evidence="16" type="ORF">HYG86_08640</name>
</gene>
<name>A0A7G9W825_ALKCA</name>
<dbReference type="GO" id="GO:0000049">
    <property type="term" value="F:tRNA binding"/>
    <property type="evidence" value="ECO:0007669"/>
    <property type="project" value="UniProtKB-KW"/>
</dbReference>
<comment type="similarity">
    <text evidence="12">Belongs to the dus family.</text>
</comment>
<sequence length="320" mass="36163">MNLKEILKQNPLVLAPMAGVTDKTFRGIVKDHNCGLLYTEMISTKGLIYGSDRTEDMIDIDMSQHPISVQLFGNDPSEFEKVVEFTQKKGADFIDINMGCPALKIVKNWEGAALMKDFKKAESIMRAVVRNSSIPVTVKIRKGWDEENIVATEFAQMAEATGVQGIAIHGRTREQFYSGKADWDIIKLIKSTIKIPVIGNGDLFEPEDVKEMLDYTKCDGVMIGRGAMGNPWLFSRSYNLLKFKEIIEPPTGRERIKAAIDHLYAHVEYKGEYQGIRQMRKHIAWYLKGLPNAANIRDLINTLETVAEINKTLTQYSENI</sequence>
<feature type="binding site" evidence="14">
    <location>
        <position position="169"/>
    </location>
    <ligand>
        <name>FMN</name>
        <dbReference type="ChEBI" id="CHEBI:58210"/>
    </ligand>
</feature>
<accession>A0A7G9W825</accession>
<keyword evidence="5 12" id="KW-0288">FMN</keyword>
<evidence type="ECO:0000256" key="3">
    <source>
        <dbReference type="ARBA" id="ARBA00022555"/>
    </source>
</evidence>
<evidence type="ECO:0000256" key="4">
    <source>
        <dbReference type="ARBA" id="ARBA00022630"/>
    </source>
</evidence>
<evidence type="ECO:0000256" key="14">
    <source>
        <dbReference type="PIRSR" id="PIRSR006621-2"/>
    </source>
</evidence>
<comment type="catalytic activity">
    <reaction evidence="10">
        <text>a 5,6-dihydrouridine in tRNA + NADP(+) = a uridine in tRNA + NADPH + H(+)</text>
        <dbReference type="Rhea" id="RHEA:23624"/>
        <dbReference type="Rhea" id="RHEA-COMP:13339"/>
        <dbReference type="Rhea" id="RHEA-COMP:13887"/>
        <dbReference type="ChEBI" id="CHEBI:15378"/>
        <dbReference type="ChEBI" id="CHEBI:57783"/>
        <dbReference type="ChEBI" id="CHEBI:58349"/>
        <dbReference type="ChEBI" id="CHEBI:65315"/>
        <dbReference type="ChEBI" id="CHEBI:74443"/>
    </reaction>
</comment>
<evidence type="ECO:0000256" key="2">
    <source>
        <dbReference type="ARBA" id="ARBA00002790"/>
    </source>
</evidence>
<feature type="binding site" evidence="14">
    <location>
        <begin position="224"/>
        <end position="225"/>
    </location>
    <ligand>
        <name>FMN</name>
        <dbReference type="ChEBI" id="CHEBI:58210"/>
    </ligand>
</feature>
<feature type="domain" description="DUS-like FMN-binding" evidence="15">
    <location>
        <begin position="14"/>
        <end position="315"/>
    </location>
</feature>
<dbReference type="EMBL" id="CP058559">
    <property type="protein sequence ID" value="QNO14837.1"/>
    <property type="molecule type" value="Genomic_DNA"/>
</dbReference>
<keyword evidence="6 12" id="KW-0819">tRNA processing</keyword>
<dbReference type="PANTHER" id="PTHR45846:SF1">
    <property type="entry name" value="TRNA-DIHYDROURIDINE(47) SYNTHASE [NAD(P)(+)]-LIKE"/>
    <property type="match status" value="1"/>
</dbReference>
<dbReference type="GO" id="GO:0017150">
    <property type="term" value="F:tRNA dihydrouridine synthase activity"/>
    <property type="evidence" value="ECO:0007669"/>
    <property type="project" value="InterPro"/>
</dbReference>
<dbReference type="InterPro" id="IPR024036">
    <property type="entry name" value="tRNA-dHydroUridine_Synthase_C"/>
</dbReference>
<dbReference type="InterPro" id="IPR013785">
    <property type="entry name" value="Aldolase_TIM"/>
</dbReference>
<keyword evidence="9 12" id="KW-0560">Oxidoreductase</keyword>
<dbReference type="PANTHER" id="PTHR45846">
    <property type="entry name" value="TRNA-DIHYDROURIDINE(47) SYNTHASE [NAD(P)(+)]-LIKE"/>
    <property type="match status" value="1"/>
</dbReference>
<keyword evidence="8" id="KW-0694">RNA-binding</keyword>
<evidence type="ECO:0000256" key="6">
    <source>
        <dbReference type="ARBA" id="ARBA00022694"/>
    </source>
</evidence>
<dbReference type="InterPro" id="IPR018517">
    <property type="entry name" value="tRNA_hU_synthase_CS"/>
</dbReference>
<evidence type="ECO:0000256" key="1">
    <source>
        <dbReference type="ARBA" id="ARBA00001917"/>
    </source>
</evidence>
<dbReference type="InterPro" id="IPR001269">
    <property type="entry name" value="DUS_fam"/>
</dbReference>
<dbReference type="GO" id="GO:0050660">
    <property type="term" value="F:flavin adenine dinucleotide binding"/>
    <property type="evidence" value="ECO:0007669"/>
    <property type="project" value="InterPro"/>
</dbReference>
<reference evidence="16 17" key="1">
    <citation type="submission" date="2020-07" db="EMBL/GenBank/DDBJ databases">
        <title>Alkalicella. sp. LB2 genome.</title>
        <authorList>
            <person name="Postec A."/>
            <person name="Quemeneur M."/>
        </authorList>
    </citation>
    <scope>NUCLEOTIDE SEQUENCE [LARGE SCALE GENOMIC DNA]</scope>
    <source>
        <strain evidence="16 17">LB2</strain>
    </source>
</reference>
<dbReference type="CDD" id="cd02801">
    <property type="entry name" value="DUS_like_FMN"/>
    <property type="match status" value="1"/>
</dbReference>
<dbReference type="NCBIfam" id="TIGR00737">
    <property type="entry name" value="nifR3_yhdG"/>
    <property type="match status" value="1"/>
</dbReference>
<evidence type="ECO:0000256" key="8">
    <source>
        <dbReference type="ARBA" id="ARBA00022884"/>
    </source>
</evidence>
<keyword evidence="7" id="KW-0521">NADP</keyword>
<dbReference type="Gene3D" id="3.20.20.70">
    <property type="entry name" value="Aldolase class I"/>
    <property type="match status" value="1"/>
</dbReference>
<dbReference type="KEGG" id="acae:HYG86_08640"/>
<proteinExistence type="inferred from homology"/>
<feature type="binding site" evidence="14">
    <location>
        <begin position="16"/>
        <end position="18"/>
    </location>
    <ligand>
        <name>FMN</name>
        <dbReference type="ChEBI" id="CHEBI:58210"/>
    </ligand>
</feature>
<evidence type="ECO:0000256" key="13">
    <source>
        <dbReference type="PIRSR" id="PIRSR006621-1"/>
    </source>
</evidence>
<feature type="active site" description="Proton donor" evidence="13">
    <location>
        <position position="100"/>
    </location>
</feature>
<dbReference type="Proteomes" id="UP000516160">
    <property type="component" value="Chromosome"/>
</dbReference>
<evidence type="ECO:0000256" key="12">
    <source>
        <dbReference type="PIRNR" id="PIRNR006621"/>
    </source>
</evidence>
<comment type="function">
    <text evidence="2 12">Catalyzes the synthesis of 5,6-dihydrouridine (D), a modified base found in the D-loop of most tRNAs, via the reduction of the C5-C6 double bond in target uridines.</text>
</comment>
<feature type="binding site" evidence="14">
    <location>
        <position position="139"/>
    </location>
    <ligand>
        <name>FMN</name>
        <dbReference type="ChEBI" id="CHEBI:58210"/>
    </ligand>
</feature>
<keyword evidence="17" id="KW-1185">Reference proteome</keyword>
<dbReference type="RefSeq" id="WP_213168866.1">
    <property type="nucleotide sequence ID" value="NZ_CP058559.1"/>
</dbReference>
<protein>
    <recommendedName>
        <fullName evidence="12">tRNA-dihydrouridine synthase</fullName>
        <ecNumber evidence="12">1.3.1.-</ecNumber>
    </recommendedName>
</protein>
<comment type="cofactor">
    <cofactor evidence="1 12 14">
        <name>FMN</name>
        <dbReference type="ChEBI" id="CHEBI:58210"/>
    </cofactor>
</comment>
<evidence type="ECO:0000259" key="15">
    <source>
        <dbReference type="Pfam" id="PF01207"/>
    </source>
</evidence>
<evidence type="ECO:0000313" key="16">
    <source>
        <dbReference type="EMBL" id="QNO14837.1"/>
    </source>
</evidence>
<dbReference type="Pfam" id="PF01207">
    <property type="entry name" value="Dus"/>
    <property type="match status" value="1"/>
</dbReference>